<dbReference type="CDD" id="cd06260">
    <property type="entry name" value="DUF820-like"/>
    <property type="match status" value="1"/>
</dbReference>
<protein>
    <recommendedName>
        <fullName evidence="1">Putative restriction endonuclease domain-containing protein</fullName>
    </recommendedName>
</protein>
<dbReference type="InterPro" id="IPR008538">
    <property type="entry name" value="Uma2"/>
</dbReference>
<dbReference type="Pfam" id="PF05685">
    <property type="entry name" value="Uma2"/>
    <property type="match status" value="1"/>
</dbReference>
<accession>A0ABZ3J7U0</accession>
<sequence length="204" mass="23485">MSSNAIKNVKIYTYKDYLTWPEGERWELIDGTAYAMSPAPNRLHQEILRELMFHFTGYLKNKTCKVYPAPFDVRLPRKGETDDAASTVVQPDITIVCDSNKLDKRGCKGSPDLIIEILSPSTASFDVIKKRGLYEQNGVLEYWIVDPVHQIITRFYINAELSKYREAEYFSKDDTIHPIIFPDLQIDLKDIFQEILNTNGDGLE</sequence>
<organism evidence="2 3">
    <name type="scientific">Sporomusa acidovorans (strain ATCC 49682 / DSM 3132 / Mol)</name>
    <dbReference type="NCBI Taxonomy" id="1123286"/>
    <lineage>
        <taxon>Bacteria</taxon>
        <taxon>Bacillati</taxon>
        <taxon>Bacillota</taxon>
        <taxon>Negativicutes</taxon>
        <taxon>Selenomonadales</taxon>
        <taxon>Sporomusaceae</taxon>
        <taxon>Sporomusa</taxon>
    </lineage>
</organism>
<dbReference type="RefSeq" id="WP_211285147.1">
    <property type="nucleotide sequence ID" value="NZ_CP155571.1"/>
</dbReference>
<evidence type="ECO:0000259" key="1">
    <source>
        <dbReference type="Pfam" id="PF05685"/>
    </source>
</evidence>
<keyword evidence="3" id="KW-1185">Reference proteome</keyword>
<feature type="domain" description="Putative restriction endonuclease" evidence="1">
    <location>
        <begin position="15"/>
        <end position="188"/>
    </location>
</feature>
<dbReference type="SUPFAM" id="SSF52980">
    <property type="entry name" value="Restriction endonuclease-like"/>
    <property type="match status" value="1"/>
</dbReference>
<dbReference type="InterPro" id="IPR011335">
    <property type="entry name" value="Restrct_endonuc-II-like"/>
</dbReference>
<dbReference type="Proteomes" id="UP000216052">
    <property type="component" value="Chromosome"/>
</dbReference>
<name>A0ABZ3J7U0_SPOA4</name>
<reference evidence="2" key="1">
    <citation type="submission" date="2024-05" db="EMBL/GenBank/DDBJ databases">
        <title>Isolation and characterization of Sporomusa carbonis sp. nov., a carboxydotrophic hydrogenogen in the genus of Sporomusa isolated from a charcoal burning pile.</title>
        <authorList>
            <person name="Boeer T."/>
            <person name="Rosenbaum F."/>
            <person name="Eysell L."/>
            <person name="Mueller V."/>
            <person name="Daniel R."/>
            <person name="Poehlein A."/>
        </authorList>
    </citation>
    <scope>NUCLEOTIDE SEQUENCE [LARGE SCALE GENOMIC DNA]</scope>
    <source>
        <strain evidence="2">DSM 3132</strain>
    </source>
</reference>
<proteinExistence type="predicted"/>
<dbReference type="EMBL" id="CP155571">
    <property type="protein sequence ID" value="XFO74114.1"/>
    <property type="molecule type" value="Genomic_DNA"/>
</dbReference>
<dbReference type="PANTHER" id="PTHR36558:SF1">
    <property type="entry name" value="RESTRICTION ENDONUCLEASE DOMAIN-CONTAINING PROTEIN-RELATED"/>
    <property type="match status" value="1"/>
</dbReference>
<dbReference type="PANTHER" id="PTHR36558">
    <property type="entry name" value="GLR1098 PROTEIN"/>
    <property type="match status" value="1"/>
</dbReference>
<evidence type="ECO:0000313" key="3">
    <source>
        <dbReference type="Proteomes" id="UP000216052"/>
    </source>
</evidence>
<dbReference type="Gene3D" id="3.90.1570.10">
    <property type="entry name" value="tt1808, chain A"/>
    <property type="match status" value="1"/>
</dbReference>
<dbReference type="InterPro" id="IPR012296">
    <property type="entry name" value="Nuclease_put_TT1808"/>
</dbReference>
<evidence type="ECO:0000313" key="2">
    <source>
        <dbReference type="EMBL" id="XFO74114.1"/>
    </source>
</evidence>
<gene>
    <name evidence="2" type="ORF">SPACI_042230</name>
</gene>